<proteinExistence type="predicted"/>
<keyword evidence="1" id="KW-0732">Signal</keyword>
<dbReference type="AlphaFoldDB" id="A0AA90VPH0"/>
<evidence type="ECO:0000313" key="2">
    <source>
        <dbReference type="EMBL" id="MCP9565611.1"/>
    </source>
</evidence>
<evidence type="ECO:0000313" key="5">
    <source>
        <dbReference type="Proteomes" id="UP000261187"/>
    </source>
</evidence>
<evidence type="ECO:0000256" key="1">
    <source>
        <dbReference type="SAM" id="SignalP"/>
    </source>
</evidence>
<dbReference type="EMBL" id="VZAP01000148">
    <property type="protein sequence ID" value="MQO93349.1"/>
    <property type="molecule type" value="Genomic_DNA"/>
</dbReference>
<dbReference type="Proteomes" id="UP000261187">
    <property type="component" value="Unassembled WGS sequence"/>
</dbReference>
<reference evidence="6" key="2">
    <citation type="submission" date="2019-09" db="EMBL/GenBank/DDBJ databases">
        <title>Distinct polysaccharide growth profiles of human intestinal Prevotella copri isolates.</title>
        <authorList>
            <person name="Fehlner-Peach H."/>
            <person name="Magnabosco C."/>
            <person name="Raghavan V."/>
            <person name="Scher J.U."/>
            <person name="Tett A."/>
            <person name="Cox L.M."/>
            <person name="Gottsegen C."/>
            <person name="Watters A."/>
            <person name="Wiltshire- Gordon J.D."/>
            <person name="Segata N."/>
            <person name="Bonneau R."/>
            <person name="Littman D.R."/>
        </authorList>
    </citation>
    <scope>NUCLEOTIDE SEQUENCE [LARGE SCALE GENOMIC DNA]</scope>
    <source>
        <strain evidence="6">iAU3127</strain>
    </source>
</reference>
<feature type="signal peptide" evidence="1">
    <location>
        <begin position="1"/>
        <end position="18"/>
    </location>
</feature>
<feature type="chain" id="PRO_5042788225" evidence="1">
    <location>
        <begin position="19"/>
        <end position="122"/>
    </location>
</feature>
<reference evidence="2" key="3">
    <citation type="submission" date="2022-07" db="EMBL/GenBank/DDBJ databases">
        <title>Prevotella copri.</title>
        <authorList>
            <person name="Yang C."/>
        </authorList>
    </citation>
    <scope>NUCLEOTIDE SEQUENCE</scope>
    <source>
        <strain evidence="2">HF2107</strain>
    </source>
</reference>
<evidence type="ECO:0000313" key="4">
    <source>
        <dbReference type="EMBL" id="RGL57312.1"/>
    </source>
</evidence>
<organism evidence="3 6">
    <name type="scientific">Segatella copri</name>
    <dbReference type="NCBI Taxonomy" id="165179"/>
    <lineage>
        <taxon>Bacteria</taxon>
        <taxon>Pseudomonadati</taxon>
        <taxon>Bacteroidota</taxon>
        <taxon>Bacteroidia</taxon>
        <taxon>Bacteroidales</taxon>
        <taxon>Prevotellaceae</taxon>
        <taxon>Segatella</taxon>
    </lineage>
</organism>
<reference evidence="3" key="4">
    <citation type="submission" date="2022-12" db="EMBL/GenBank/DDBJ databases">
        <title>Distinct polysaccharide growth profiles of human intestinal Prevotella copri isolates.</title>
        <authorList>
            <person name="Fehlner-Peach H."/>
            <person name="Magnabosco C."/>
            <person name="Raghavan V."/>
            <person name="Scher J.U."/>
            <person name="Tett A."/>
            <person name="Cox L.M."/>
            <person name="Gottsegen C."/>
            <person name="Watters A."/>
            <person name="Wiltshire- Gordon J.D."/>
            <person name="Segata N."/>
            <person name="Bonneau R."/>
            <person name="Littman D.R."/>
        </authorList>
    </citation>
    <scope>NUCLEOTIDE SEQUENCE</scope>
    <source>
        <strain evidence="3">IAU3127</strain>
    </source>
</reference>
<comment type="caution">
    <text evidence="3">The sequence shown here is derived from an EMBL/GenBank/DDBJ whole genome shotgun (WGS) entry which is preliminary data.</text>
</comment>
<accession>A0AA90VPH0</accession>
<protein>
    <submittedName>
        <fullName evidence="3">Uncharacterized protein</fullName>
    </submittedName>
</protein>
<dbReference type="EMBL" id="JANDWZ010000042">
    <property type="protein sequence ID" value="MCP9565611.1"/>
    <property type="molecule type" value="Genomic_DNA"/>
</dbReference>
<name>A0AA90VPH0_9BACT</name>
<evidence type="ECO:0000313" key="6">
    <source>
        <dbReference type="Proteomes" id="UP000421283"/>
    </source>
</evidence>
<sequence length="122" mass="13279">MKQVLTILAIMAATSVPASLFAAKTTATCSLINPPNSEIKWVFGGNQVIWVKFSNSNVLNVAVEVVCNTLFDQTDKYIILPLSSTKEKKYSIFGNTPIGWKFTVSTLSDAASVVGNARWDAY</sequence>
<dbReference type="Proteomes" id="UP000421283">
    <property type="component" value="Unassembled WGS sequence"/>
</dbReference>
<evidence type="ECO:0000313" key="3">
    <source>
        <dbReference type="EMBL" id="MQO93349.1"/>
    </source>
</evidence>
<gene>
    <name evidence="4" type="ORF">DXC61_12125</name>
    <name evidence="3" type="ORF">F7D31_11925</name>
    <name evidence="2" type="ORF">NNC64_13830</name>
</gene>
<reference evidence="4 5" key="1">
    <citation type="submission" date="2018-08" db="EMBL/GenBank/DDBJ databases">
        <title>A genome reference for cultivated species of the human gut microbiota.</title>
        <authorList>
            <person name="Zou Y."/>
            <person name="Xue W."/>
            <person name="Luo G."/>
        </authorList>
    </citation>
    <scope>NUCLEOTIDE SEQUENCE [LARGE SCALE GENOMIC DNA]</scope>
    <source>
        <strain evidence="4 5">TF06-40</strain>
    </source>
</reference>
<dbReference type="EMBL" id="QSSA01000029">
    <property type="protein sequence ID" value="RGL57312.1"/>
    <property type="molecule type" value="Genomic_DNA"/>
</dbReference>
<dbReference type="RefSeq" id="WP_117695303.1">
    <property type="nucleotide sequence ID" value="NZ_CATKVW010000001.1"/>
</dbReference>
<dbReference type="Proteomes" id="UP001205531">
    <property type="component" value="Unassembled WGS sequence"/>
</dbReference>